<protein>
    <submittedName>
        <fullName evidence="2">Uncharacterized protein</fullName>
    </submittedName>
</protein>
<evidence type="ECO:0000313" key="2">
    <source>
        <dbReference type="WBParaSite" id="PS1159_v2.g5832.t1"/>
    </source>
</evidence>
<dbReference type="Proteomes" id="UP000887580">
    <property type="component" value="Unplaced"/>
</dbReference>
<accession>A0AC35GIS7</accession>
<dbReference type="WBParaSite" id="PS1159_v2.g5832.t1">
    <property type="protein sequence ID" value="PS1159_v2.g5832.t1"/>
    <property type="gene ID" value="PS1159_v2.g5832"/>
</dbReference>
<proteinExistence type="predicted"/>
<name>A0AC35GIS7_9BILA</name>
<sequence>MTIDGKKKYVIHEDCAAVKNLVLNVLKIALMISFCVLVLSLTIILRSDSIKADKAVYFSASAEQADKSKSNNLQFPFDELATTSSNDDCIFHSDETCTTVSKGPHVEIFKY</sequence>
<reference evidence="2" key="1">
    <citation type="submission" date="2022-11" db="UniProtKB">
        <authorList>
            <consortium name="WormBaseParasite"/>
        </authorList>
    </citation>
    <scope>IDENTIFICATION</scope>
</reference>
<evidence type="ECO:0000313" key="1">
    <source>
        <dbReference type="Proteomes" id="UP000887580"/>
    </source>
</evidence>
<organism evidence="1 2">
    <name type="scientific">Panagrolaimus sp. PS1159</name>
    <dbReference type="NCBI Taxonomy" id="55785"/>
    <lineage>
        <taxon>Eukaryota</taxon>
        <taxon>Metazoa</taxon>
        <taxon>Ecdysozoa</taxon>
        <taxon>Nematoda</taxon>
        <taxon>Chromadorea</taxon>
        <taxon>Rhabditida</taxon>
        <taxon>Tylenchina</taxon>
        <taxon>Panagrolaimomorpha</taxon>
        <taxon>Panagrolaimoidea</taxon>
        <taxon>Panagrolaimidae</taxon>
        <taxon>Panagrolaimus</taxon>
    </lineage>
</organism>